<sequence>MDKRTEKNIKYTYDPSLIKALVEKYGYTPFYIRQCLNRNSNSITADMIKADYKELEKKLKDMIQIFTNNHKK</sequence>
<organism evidence="1 2">
    <name type="scientific">Flavobacterium piscis</name>
    <dbReference type="NCBI Taxonomy" id="1114874"/>
    <lineage>
        <taxon>Bacteria</taxon>
        <taxon>Pseudomonadati</taxon>
        <taxon>Bacteroidota</taxon>
        <taxon>Flavobacteriia</taxon>
        <taxon>Flavobacteriales</taxon>
        <taxon>Flavobacteriaceae</taxon>
        <taxon>Flavobacterium</taxon>
    </lineage>
</organism>
<dbReference type="RefSeq" id="WP_065452190.1">
    <property type="nucleotide sequence ID" value="NZ_LVEN01000050.1"/>
</dbReference>
<proteinExistence type="predicted"/>
<comment type="caution">
    <text evidence="1">The sequence shown here is derived from an EMBL/GenBank/DDBJ whole genome shotgun (WGS) entry which is preliminary data.</text>
</comment>
<evidence type="ECO:0000313" key="1">
    <source>
        <dbReference type="EMBL" id="OCB68575.1"/>
    </source>
</evidence>
<name>A0ABX2XJF2_9FLAO</name>
<evidence type="ECO:0000313" key="2">
    <source>
        <dbReference type="Proteomes" id="UP000093343"/>
    </source>
</evidence>
<protein>
    <submittedName>
        <fullName evidence="1">Uncharacterized protein</fullName>
    </submittedName>
</protein>
<gene>
    <name evidence="1" type="ORF">FLP_24895</name>
</gene>
<keyword evidence="2" id="KW-1185">Reference proteome</keyword>
<dbReference type="EMBL" id="LVEN01000050">
    <property type="protein sequence ID" value="OCB68575.1"/>
    <property type="molecule type" value="Genomic_DNA"/>
</dbReference>
<reference evidence="2" key="1">
    <citation type="submission" date="2016-03" db="EMBL/GenBank/DDBJ databases">
        <title>Draft genome sequence of Paenibacillus glacialis DSM 22343.</title>
        <authorList>
            <person name="Shin S.-K."/>
            <person name="Yi H."/>
        </authorList>
    </citation>
    <scope>NUCLEOTIDE SEQUENCE [LARGE SCALE GENOMIC DNA]</scope>
    <source>
        <strain evidence="2">CCUG 60099</strain>
    </source>
</reference>
<dbReference type="Proteomes" id="UP000093343">
    <property type="component" value="Unassembled WGS sequence"/>
</dbReference>
<accession>A0ABX2XJF2</accession>